<dbReference type="Proteomes" id="UP000815846">
    <property type="component" value="Unassembled WGS sequence"/>
</dbReference>
<sequence>MPYQYSDLISLFDNTFFAQYNTRLIRGGDEPLYLPANENCSYHQIIFAHGYFESALHEISHWCHAGEKRRLLEDFGYWYTPDGRDAQQQKEFEQVEIIPQAIEWAFNAAAQKKFNTSADNLNGDTGDSQNFKVKVHQQVLTFIEQGFPARAQQFIETLALFYQTSLPLTAAQFPLNDEGTNEQDISNIEIG</sequence>
<dbReference type="GO" id="GO:0003746">
    <property type="term" value="F:translation elongation factor activity"/>
    <property type="evidence" value="ECO:0007669"/>
    <property type="project" value="UniProtKB-KW"/>
</dbReference>
<keyword evidence="1" id="KW-0648">Protein biosynthesis</keyword>
<name>A0ABY3MZ64_9GAMM</name>
<protein>
    <submittedName>
        <fullName evidence="1">Elongation factor P hydroxylase</fullName>
    </submittedName>
</protein>
<dbReference type="EMBL" id="PJAI02000004">
    <property type="protein sequence ID" value="TYK66464.1"/>
    <property type="molecule type" value="Genomic_DNA"/>
</dbReference>
<gene>
    <name evidence="1" type="ORF">CWS31_005825</name>
</gene>
<dbReference type="Pfam" id="PF04315">
    <property type="entry name" value="EpmC"/>
    <property type="match status" value="1"/>
</dbReference>
<evidence type="ECO:0000313" key="1">
    <source>
        <dbReference type="EMBL" id="TYK66464.1"/>
    </source>
</evidence>
<keyword evidence="2" id="KW-1185">Reference proteome</keyword>
<keyword evidence="1" id="KW-0251">Elongation factor</keyword>
<organism evidence="1 2">
    <name type="scientific">Colwellia echini</name>
    <dbReference type="NCBI Taxonomy" id="1982103"/>
    <lineage>
        <taxon>Bacteria</taxon>
        <taxon>Pseudomonadati</taxon>
        <taxon>Pseudomonadota</taxon>
        <taxon>Gammaproteobacteria</taxon>
        <taxon>Alteromonadales</taxon>
        <taxon>Colwelliaceae</taxon>
        <taxon>Colwellia</taxon>
    </lineage>
</organism>
<comment type="caution">
    <text evidence="1">The sequence shown here is derived from an EMBL/GenBank/DDBJ whole genome shotgun (WGS) entry which is preliminary data.</text>
</comment>
<accession>A0ABY3MZ64</accession>
<dbReference type="InterPro" id="IPR007411">
    <property type="entry name" value="EpmC"/>
</dbReference>
<dbReference type="RefSeq" id="WP_101345230.1">
    <property type="nucleotide sequence ID" value="NZ_PJAI02000004.1"/>
</dbReference>
<evidence type="ECO:0000313" key="2">
    <source>
        <dbReference type="Proteomes" id="UP000815846"/>
    </source>
</evidence>
<proteinExistence type="predicted"/>
<reference evidence="1 2" key="1">
    <citation type="submission" date="2019-08" db="EMBL/GenBank/DDBJ databases">
        <title>Microbe sample from Colwellia echini.</title>
        <authorList>
            <person name="Christiansen L."/>
            <person name="Pathiraja D."/>
            <person name="Schultz-Johansen M."/>
            <person name="Choi I.-G."/>
            <person name="Stougaard P."/>
        </authorList>
    </citation>
    <scope>NUCLEOTIDE SEQUENCE [LARGE SCALE GENOMIC DNA]</scope>
    <source>
        <strain evidence="1 2">A3</strain>
    </source>
</reference>